<dbReference type="EMBL" id="CAUJNA010000024">
    <property type="protein sequence ID" value="CAJ1370506.1"/>
    <property type="molecule type" value="Genomic_DNA"/>
</dbReference>
<gene>
    <name evidence="2" type="ORF">EVOR1521_LOCUS1067</name>
</gene>
<feature type="transmembrane region" description="Helical" evidence="1">
    <location>
        <begin position="69"/>
        <end position="96"/>
    </location>
</feature>
<organism evidence="2 3">
    <name type="scientific">Effrenium voratum</name>
    <dbReference type="NCBI Taxonomy" id="2562239"/>
    <lineage>
        <taxon>Eukaryota</taxon>
        <taxon>Sar</taxon>
        <taxon>Alveolata</taxon>
        <taxon>Dinophyceae</taxon>
        <taxon>Suessiales</taxon>
        <taxon>Symbiodiniaceae</taxon>
        <taxon>Effrenium</taxon>
    </lineage>
</organism>
<dbReference type="AlphaFoldDB" id="A0AA36HKJ4"/>
<comment type="caution">
    <text evidence="2">The sequence shown here is derived from an EMBL/GenBank/DDBJ whole genome shotgun (WGS) entry which is preliminary data.</text>
</comment>
<name>A0AA36HKJ4_9DINO</name>
<sequence>MLIPMSADPSGPVPEVVKTVHVYGWYVIIFLLSFLSVGECIAGDAFAGIIFSIMAGIVVFLLVDGCKNMSMYCLFMLGTMSSFQCFFDLLGLISVVGGRETSESTMQGTDKDVTVITRITVHPFFDPKMGQQYNAQSSMMVASPGIMLACTFMCYLSYNAFSDSLFDVEEEAGPLFNYRGGGPGGNSLAYGANQPSPRSQRRPASSRELVIVCRADGETESVPVLKHDASCCVVSLKCID</sequence>
<feature type="transmembrane region" description="Helical" evidence="1">
    <location>
        <begin position="20"/>
        <end position="38"/>
    </location>
</feature>
<keyword evidence="1" id="KW-1133">Transmembrane helix</keyword>
<protein>
    <submittedName>
        <fullName evidence="2">Uncharacterized protein</fullName>
    </submittedName>
</protein>
<accession>A0AA36HKJ4</accession>
<feature type="transmembrane region" description="Helical" evidence="1">
    <location>
        <begin position="45"/>
        <end position="63"/>
    </location>
</feature>
<dbReference type="Proteomes" id="UP001178507">
    <property type="component" value="Unassembled WGS sequence"/>
</dbReference>
<evidence type="ECO:0000313" key="3">
    <source>
        <dbReference type="Proteomes" id="UP001178507"/>
    </source>
</evidence>
<keyword evidence="1" id="KW-0472">Membrane</keyword>
<evidence type="ECO:0000256" key="1">
    <source>
        <dbReference type="SAM" id="Phobius"/>
    </source>
</evidence>
<reference evidence="2" key="1">
    <citation type="submission" date="2023-08" db="EMBL/GenBank/DDBJ databases">
        <authorList>
            <person name="Chen Y."/>
            <person name="Shah S."/>
            <person name="Dougan E. K."/>
            <person name="Thang M."/>
            <person name="Chan C."/>
        </authorList>
    </citation>
    <scope>NUCLEOTIDE SEQUENCE</scope>
</reference>
<proteinExistence type="predicted"/>
<evidence type="ECO:0000313" key="2">
    <source>
        <dbReference type="EMBL" id="CAJ1370506.1"/>
    </source>
</evidence>
<keyword evidence="3" id="KW-1185">Reference proteome</keyword>
<keyword evidence="1" id="KW-0812">Transmembrane</keyword>